<dbReference type="EMBL" id="CAJVCH010013236">
    <property type="protein sequence ID" value="CAG7674616.1"/>
    <property type="molecule type" value="Genomic_DNA"/>
</dbReference>
<keyword evidence="3" id="KW-1185">Reference proteome</keyword>
<comment type="caution">
    <text evidence="2">The sequence shown here is derived from an EMBL/GenBank/DDBJ whole genome shotgun (WGS) entry which is preliminary data.</text>
</comment>
<name>A0A8J2J528_9HEXA</name>
<gene>
    <name evidence="2" type="ORF">AFUS01_LOCUS2327</name>
</gene>
<organism evidence="2 3">
    <name type="scientific">Allacma fusca</name>
    <dbReference type="NCBI Taxonomy" id="39272"/>
    <lineage>
        <taxon>Eukaryota</taxon>
        <taxon>Metazoa</taxon>
        <taxon>Ecdysozoa</taxon>
        <taxon>Arthropoda</taxon>
        <taxon>Hexapoda</taxon>
        <taxon>Collembola</taxon>
        <taxon>Symphypleona</taxon>
        <taxon>Sminthuridae</taxon>
        <taxon>Allacma</taxon>
    </lineage>
</organism>
<protein>
    <submittedName>
        <fullName evidence="2">Uncharacterized protein</fullName>
    </submittedName>
</protein>
<feature type="region of interest" description="Disordered" evidence="1">
    <location>
        <begin position="46"/>
        <end position="92"/>
    </location>
</feature>
<sequence>EEQPQVVIVPRREVTIPTETNGAQQLVTQPLHESSNSQQEFIIPQPIPDAHVVDDDWVDDDTEEDFDTPESSPQPQRSKTSPPIETATTSQQQVVIQTSAGDFVANIPLGETDIVIPQQK</sequence>
<reference evidence="2" key="1">
    <citation type="submission" date="2021-06" db="EMBL/GenBank/DDBJ databases">
        <authorList>
            <person name="Hodson N. C."/>
            <person name="Mongue J. A."/>
            <person name="Jaron S. K."/>
        </authorList>
    </citation>
    <scope>NUCLEOTIDE SEQUENCE</scope>
</reference>
<dbReference type="Proteomes" id="UP000708208">
    <property type="component" value="Unassembled WGS sequence"/>
</dbReference>
<feature type="compositionally biased region" description="Polar residues" evidence="1">
    <location>
        <begin position="69"/>
        <end position="83"/>
    </location>
</feature>
<evidence type="ECO:0000256" key="1">
    <source>
        <dbReference type="SAM" id="MobiDB-lite"/>
    </source>
</evidence>
<feature type="compositionally biased region" description="Acidic residues" evidence="1">
    <location>
        <begin position="55"/>
        <end position="68"/>
    </location>
</feature>
<evidence type="ECO:0000313" key="3">
    <source>
        <dbReference type="Proteomes" id="UP000708208"/>
    </source>
</evidence>
<accession>A0A8J2J528</accession>
<evidence type="ECO:0000313" key="2">
    <source>
        <dbReference type="EMBL" id="CAG7674616.1"/>
    </source>
</evidence>
<feature type="non-terminal residue" evidence="2">
    <location>
        <position position="1"/>
    </location>
</feature>
<dbReference type="AlphaFoldDB" id="A0A8J2J528"/>
<feature type="non-terminal residue" evidence="2">
    <location>
        <position position="120"/>
    </location>
</feature>
<proteinExistence type="predicted"/>